<keyword evidence="1 3" id="KW-0479">Metal-binding</keyword>
<dbReference type="PROSITE" id="PS00086">
    <property type="entry name" value="CYTOCHROME_P450"/>
    <property type="match status" value="1"/>
</dbReference>
<dbReference type="InterPro" id="IPR001128">
    <property type="entry name" value="Cyt_P450"/>
</dbReference>
<dbReference type="PRINTS" id="PR00463">
    <property type="entry name" value="EP450I"/>
</dbReference>
<comment type="cofactor">
    <cofactor evidence="3">
        <name>heme</name>
        <dbReference type="ChEBI" id="CHEBI:30413"/>
    </cofactor>
</comment>
<organism evidence="5 6">
    <name type="scientific">Coptis chinensis</name>
    <dbReference type="NCBI Taxonomy" id="261450"/>
    <lineage>
        <taxon>Eukaryota</taxon>
        <taxon>Viridiplantae</taxon>
        <taxon>Streptophyta</taxon>
        <taxon>Embryophyta</taxon>
        <taxon>Tracheophyta</taxon>
        <taxon>Spermatophyta</taxon>
        <taxon>Magnoliopsida</taxon>
        <taxon>Ranunculales</taxon>
        <taxon>Ranunculaceae</taxon>
        <taxon>Coptidoideae</taxon>
        <taxon>Coptis</taxon>
    </lineage>
</organism>
<evidence type="ECO:0000313" key="6">
    <source>
        <dbReference type="Proteomes" id="UP000631114"/>
    </source>
</evidence>
<name>A0A835HKQ3_9MAGN</name>
<dbReference type="Proteomes" id="UP000631114">
    <property type="component" value="Unassembled WGS sequence"/>
</dbReference>
<dbReference type="GO" id="GO:0044550">
    <property type="term" value="P:secondary metabolite biosynthetic process"/>
    <property type="evidence" value="ECO:0007669"/>
    <property type="project" value="UniProtKB-ARBA"/>
</dbReference>
<dbReference type="GO" id="GO:0016705">
    <property type="term" value="F:oxidoreductase activity, acting on paired donors, with incorporation or reduction of molecular oxygen"/>
    <property type="evidence" value="ECO:0007669"/>
    <property type="project" value="InterPro"/>
</dbReference>
<evidence type="ECO:0000313" key="5">
    <source>
        <dbReference type="EMBL" id="KAF9598648.1"/>
    </source>
</evidence>
<dbReference type="GO" id="GO:0020037">
    <property type="term" value="F:heme binding"/>
    <property type="evidence" value="ECO:0007669"/>
    <property type="project" value="InterPro"/>
</dbReference>
<dbReference type="InterPro" id="IPR017972">
    <property type="entry name" value="Cyt_P450_CS"/>
</dbReference>
<sequence length="386" mass="43952">MISSPDAARIVLVSRAHLFKTTYPPSKQKIIGPEAIFFHQGEYHSRLKKLVQSIFLPSSMKLLVTDIDQLVAKFLPSWENTTINTLNEMKRFTLDVAMLSAFGEGSDLDTESIKHLYHCLDKGYNSMPINFPGTPFRKAMKARKVIDETLRRAIQKRRKSTQQGGGLLGVLLSSKDQLTDSQIADNIIGLIFAARDTTASVMTWILKYLHDHEELLHAVTTEQESIRGRISEEKRKLKWEDTRRMPLTSRVIQETLRTASVLSFTFREAVEDIEFEGYLIPKGWKVLPLFRTIHHSPDFFPQPDKFNPSRFEVPPSPNTYMPFGNGSHSCPGSELAKLEILILVHNLTTTYRWEIVGEELDGIQYSPFPVPKQGLPIRVTSIKKTV</sequence>
<dbReference type="AlphaFoldDB" id="A0A835HKQ3"/>
<reference evidence="5 6" key="1">
    <citation type="submission" date="2020-10" db="EMBL/GenBank/DDBJ databases">
        <title>The Coptis chinensis genome and diversification of protoberbering-type alkaloids.</title>
        <authorList>
            <person name="Wang B."/>
            <person name="Shu S."/>
            <person name="Song C."/>
            <person name="Liu Y."/>
        </authorList>
    </citation>
    <scope>NUCLEOTIDE SEQUENCE [LARGE SCALE GENOMIC DNA]</scope>
    <source>
        <strain evidence="5">HL-2020</strain>
        <tissue evidence="5">Leaf</tissue>
    </source>
</reference>
<dbReference type="InterPro" id="IPR036396">
    <property type="entry name" value="Cyt_P450_sf"/>
</dbReference>
<dbReference type="PANTHER" id="PTHR24286">
    <property type="entry name" value="CYTOCHROME P450 26"/>
    <property type="match status" value="1"/>
</dbReference>
<dbReference type="GO" id="GO:0016125">
    <property type="term" value="P:sterol metabolic process"/>
    <property type="evidence" value="ECO:0007669"/>
    <property type="project" value="TreeGrafter"/>
</dbReference>
<proteinExistence type="inferred from homology"/>
<evidence type="ECO:0000256" key="1">
    <source>
        <dbReference type="ARBA" id="ARBA00022723"/>
    </source>
</evidence>
<gene>
    <name evidence="5" type="ORF">IFM89_029898</name>
</gene>
<dbReference type="OrthoDB" id="1372046at2759"/>
<dbReference type="EMBL" id="JADFTS010000007">
    <property type="protein sequence ID" value="KAF9598648.1"/>
    <property type="molecule type" value="Genomic_DNA"/>
</dbReference>
<accession>A0A835HKQ3</accession>
<comment type="similarity">
    <text evidence="4">Belongs to the cytochrome P450 family.</text>
</comment>
<dbReference type="PANTHER" id="PTHR24286:SF220">
    <property type="entry name" value="ABSCISIC ACID 8'-HYDROXYLASE 2"/>
    <property type="match status" value="1"/>
</dbReference>
<dbReference type="SUPFAM" id="SSF48264">
    <property type="entry name" value="Cytochrome P450"/>
    <property type="match status" value="1"/>
</dbReference>
<dbReference type="InterPro" id="IPR002401">
    <property type="entry name" value="Cyt_P450_E_grp-I"/>
</dbReference>
<dbReference type="Gene3D" id="1.10.630.10">
    <property type="entry name" value="Cytochrome P450"/>
    <property type="match status" value="1"/>
</dbReference>
<comment type="caution">
    <text evidence="5">The sequence shown here is derived from an EMBL/GenBank/DDBJ whole genome shotgun (WGS) entry which is preliminary data.</text>
</comment>
<protein>
    <submittedName>
        <fullName evidence="5">Uncharacterized protein</fullName>
    </submittedName>
</protein>
<keyword evidence="2 3" id="KW-0408">Iron</keyword>
<dbReference type="Pfam" id="PF00067">
    <property type="entry name" value="p450"/>
    <property type="match status" value="1"/>
</dbReference>
<dbReference type="GO" id="GO:0005506">
    <property type="term" value="F:iron ion binding"/>
    <property type="evidence" value="ECO:0007669"/>
    <property type="project" value="InterPro"/>
</dbReference>
<dbReference type="GO" id="GO:0004497">
    <property type="term" value="F:monooxygenase activity"/>
    <property type="evidence" value="ECO:0007669"/>
    <property type="project" value="UniProtKB-KW"/>
</dbReference>
<evidence type="ECO:0000256" key="3">
    <source>
        <dbReference type="PIRSR" id="PIRSR602401-1"/>
    </source>
</evidence>
<keyword evidence="6" id="KW-1185">Reference proteome</keyword>
<keyword evidence="4" id="KW-0560">Oxidoreductase</keyword>
<feature type="binding site" description="axial binding residue" evidence="3">
    <location>
        <position position="330"/>
    </location>
    <ligand>
        <name>heme</name>
        <dbReference type="ChEBI" id="CHEBI:30413"/>
    </ligand>
    <ligandPart>
        <name>Fe</name>
        <dbReference type="ChEBI" id="CHEBI:18248"/>
    </ligandPart>
</feature>
<evidence type="ECO:0000256" key="4">
    <source>
        <dbReference type="RuleBase" id="RU000461"/>
    </source>
</evidence>
<keyword evidence="3 4" id="KW-0349">Heme</keyword>
<keyword evidence="4" id="KW-0503">Monooxygenase</keyword>
<evidence type="ECO:0000256" key="2">
    <source>
        <dbReference type="ARBA" id="ARBA00023004"/>
    </source>
</evidence>
<dbReference type="PRINTS" id="PR00385">
    <property type="entry name" value="P450"/>
</dbReference>